<keyword evidence="3" id="KW-0233">DNA recombination</keyword>
<evidence type="ECO:0000256" key="4">
    <source>
        <dbReference type="PROSITE-ProRule" id="PRU01248"/>
    </source>
</evidence>
<dbReference type="GO" id="GO:0015074">
    <property type="term" value="P:DNA integration"/>
    <property type="evidence" value="ECO:0007669"/>
    <property type="project" value="InterPro"/>
</dbReference>
<dbReference type="PANTHER" id="PTHR30349">
    <property type="entry name" value="PHAGE INTEGRASE-RELATED"/>
    <property type="match status" value="1"/>
</dbReference>
<name>A0AAW5T9Y6_9MYCO</name>
<dbReference type="InterPro" id="IPR010998">
    <property type="entry name" value="Integrase_recombinase_N"/>
</dbReference>
<dbReference type="Pfam" id="PF00589">
    <property type="entry name" value="Phage_integrase"/>
    <property type="match status" value="1"/>
</dbReference>
<dbReference type="InterPro" id="IPR002104">
    <property type="entry name" value="Integrase_catalytic"/>
</dbReference>
<evidence type="ECO:0000259" key="5">
    <source>
        <dbReference type="PROSITE" id="PS51898"/>
    </source>
</evidence>
<evidence type="ECO:0000256" key="2">
    <source>
        <dbReference type="ARBA" id="ARBA00023125"/>
    </source>
</evidence>
<dbReference type="SUPFAM" id="SSF56349">
    <property type="entry name" value="DNA breaking-rejoining enzymes"/>
    <property type="match status" value="1"/>
</dbReference>
<accession>A0AAW5T9Y6</accession>
<proteinExistence type="inferred from homology"/>
<evidence type="ECO:0000313" key="8">
    <source>
        <dbReference type="Proteomes" id="UP001141659"/>
    </source>
</evidence>
<dbReference type="PANTHER" id="PTHR30349:SF64">
    <property type="entry name" value="PROPHAGE INTEGRASE INTD-RELATED"/>
    <property type="match status" value="1"/>
</dbReference>
<dbReference type="InterPro" id="IPR011010">
    <property type="entry name" value="DNA_brk_join_enz"/>
</dbReference>
<dbReference type="InterPro" id="IPR044068">
    <property type="entry name" value="CB"/>
</dbReference>
<evidence type="ECO:0000256" key="1">
    <source>
        <dbReference type="ARBA" id="ARBA00008857"/>
    </source>
</evidence>
<dbReference type="EMBL" id="JACKVC010000021">
    <property type="protein sequence ID" value="MCV7391936.1"/>
    <property type="molecule type" value="Genomic_DNA"/>
</dbReference>
<dbReference type="GO" id="GO:0003677">
    <property type="term" value="F:DNA binding"/>
    <property type="evidence" value="ECO:0007669"/>
    <property type="project" value="UniProtKB-UniRule"/>
</dbReference>
<dbReference type="PROSITE" id="PS51900">
    <property type="entry name" value="CB"/>
    <property type="match status" value="1"/>
</dbReference>
<comment type="similarity">
    <text evidence="1">Belongs to the 'phage' integrase family.</text>
</comment>
<evidence type="ECO:0000256" key="3">
    <source>
        <dbReference type="ARBA" id="ARBA00023172"/>
    </source>
</evidence>
<organism evidence="7 8">
    <name type="scientific">Mycolicibacterium porcinum</name>
    <dbReference type="NCBI Taxonomy" id="39693"/>
    <lineage>
        <taxon>Bacteria</taxon>
        <taxon>Bacillati</taxon>
        <taxon>Actinomycetota</taxon>
        <taxon>Actinomycetes</taxon>
        <taxon>Mycobacteriales</taxon>
        <taxon>Mycobacteriaceae</taxon>
        <taxon>Mycolicibacterium</taxon>
    </lineage>
</organism>
<dbReference type="CDD" id="cd01189">
    <property type="entry name" value="INT_ICEBs1_C_like"/>
    <property type="match status" value="1"/>
</dbReference>
<keyword evidence="2 4" id="KW-0238">DNA-binding</keyword>
<dbReference type="PROSITE" id="PS51898">
    <property type="entry name" value="TYR_RECOMBINASE"/>
    <property type="match status" value="1"/>
</dbReference>
<feature type="domain" description="Tyr recombinase" evidence="5">
    <location>
        <begin position="207"/>
        <end position="404"/>
    </location>
</feature>
<dbReference type="Gene3D" id="1.10.150.130">
    <property type="match status" value="1"/>
</dbReference>
<dbReference type="InterPro" id="IPR013762">
    <property type="entry name" value="Integrase-like_cat_sf"/>
</dbReference>
<dbReference type="GO" id="GO:0006310">
    <property type="term" value="P:DNA recombination"/>
    <property type="evidence" value="ECO:0007669"/>
    <property type="project" value="UniProtKB-KW"/>
</dbReference>
<dbReference type="AlphaFoldDB" id="A0AAW5T9Y6"/>
<reference evidence="7" key="1">
    <citation type="submission" date="2020-07" db="EMBL/GenBank/DDBJ databases">
        <authorList>
            <person name="Pettersson B.M.F."/>
            <person name="Behra P.R.K."/>
            <person name="Ramesh M."/>
            <person name="Das S."/>
            <person name="Dasgupta S."/>
            <person name="Kirsebom L.A."/>
        </authorList>
    </citation>
    <scope>NUCLEOTIDE SEQUENCE</scope>
    <source>
        <strain evidence="7">DSM 44242</strain>
    </source>
</reference>
<sequence>MNSPGIKRSVRAGVEDQWHRAPRKGEQVFYPADNADGPVWCMDKTHFRQTGTQVCNKLHGTGRRWRVRWVGPDGKELTESYEKRADADRRVKELSSDLHTGAYVDPAKGQVTFRDYAEAWRKRQVHRDSSAEHVESRLRLHAYPVLGDRPISAVLPSEIQAWVAGIELAPSTVGVVHGVVFGIFKDTVRDKCIASNPCEGTKLPTKVPTKVVPPTTQQFETVRSKLPDELQALATFAAGTGMRKGECFGLVVDRLHLPENSGDRTGTVKVDQQLIRANPVTFGPPKTQASYRTIPLPDVVVEALKEHMKQFPPSPEGLAFTWNGKAVPKSSFGYHWNAAAKAAKLGPRSGLHSLRHYYASLLIRYGESVKTVQARLGHASAAETLDTYSHLWPDSDDRTRDAIDSVLR</sequence>
<evidence type="ECO:0000259" key="6">
    <source>
        <dbReference type="PROSITE" id="PS51900"/>
    </source>
</evidence>
<evidence type="ECO:0000313" key="7">
    <source>
        <dbReference type="EMBL" id="MCV7391936.1"/>
    </source>
</evidence>
<dbReference type="InterPro" id="IPR050090">
    <property type="entry name" value="Tyrosine_recombinase_XerCD"/>
</dbReference>
<protein>
    <submittedName>
        <fullName evidence="7">Site-specific integrase</fullName>
    </submittedName>
</protein>
<dbReference type="Proteomes" id="UP001141659">
    <property type="component" value="Unassembled WGS sequence"/>
</dbReference>
<feature type="domain" description="Core-binding (CB)" evidence="6">
    <location>
        <begin position="111"/>
        <end position="188"/>
    </location>
</feature>
<gene>
    <name evidence="7" type="ORF">H5P34_28135</name>
</gene>
<reference evidence="7" key="2">
    <citation type="journal article" date="2022" name="BMC Genomics">
        <title>Comparative genome analysis of mycobacteria focusing on tRNA and non-coding RNA.</title>
        <authorList>
            <person name="Behra P.R.K."/>
            <person name="Pettersson B.M.F."/>
            <person name="Ramesh M."/>
            <person name="Das S."/>
            <person name="Dasgupta S."/>
            <person name="Kirsebom L.A."/>
        </authorList>
    </citation>
    <scope>NUCLEOTIDE SEQUENCE</scope>
    <source>
        <strain evidence="7">DSM 44242</strain>
    </source>
</reference>
<comment type="caution">
    <text evidence="7">The sequence shown here is derived from an EMBL/GenBank/DDBJ whole genome shotgun (WGS) entry which is preliminary data.</text>
</comment>
<dbReference type="Gene3D" id="1.10.443.10">
    <property type="entry name" value="Intergrase catalytic core"/>
    <property type="match status" value="1"/>
</dbReference>